<sequence length="113" mass="12751">MYWKIKRFYYPPNPSQEKGPTGVATDNMESTGNFTRPAKSIPHCINHSSINPRELKLLSVLGKALIKCHIPNSRKNGTGHQGIEERGSQEGGLEDRNHQSQWVAAVFYMAEDR</sequence>
<evidence type="ECO:0000313" key="3">
    <source>
        <dbReference type="Proteomes" id="UP000031443"/>
    </source>
</evidence>
<feature type="compositionally biased region" description="Basic and acidic residues" evidence="1">
    <location>
        <begin position="82"/>
        <end position="97"/>
    </location>
</feature>
<keyword evidence="3" id="KW-1185">Reference proteome</keyword>
<evidence type="ECO:0000313" key="2">
    <source>
        <dbReference type="EMBL" id="EMP37284.1"/>
    </source>
</evidence>
<reference evidence="3" key="1">
    <citation type="journal article" date="2013" name="Nat. Genet.">
        <title>The draft genomes of soft-shell turtle and green sea turtle yield insights into the development and evolution of the turtle-specific body plan.</title>
        <authorList>
            <person name="Wang Z."/>
            <person name="Pascual-Anaya J."/>
            <person name="Zadissa A."/>
            <person name="Li W."/>
            <person name="Niimura Y."/>
            <person name="Huang Z."/>
            <person name="Li C."/>
            <person name="White S."/>
            <person name="Xiong Z."/>
            <person name="Fang D."/>
            <person name="Wang B."/>
            <person name="Ming Y."/>
            <person name="Chen Y."/>
            <person name="Zheng Y."/>
            <person name="Kuraku S."/>
            <person name="Pignatelli M."/>
            <person name="Herrero J."/>
            <person name="Beal K."/>
            <person name="Nozawa M."/>
            <person name="Li Q."/>
            <person name="Wang J."/>
            <person name="Zhang H."/>
            <person name="Yu L."/>
            <person name="Shigenobu S."/>
            <person name="Wang J."/>
            <person name="Liu J."/>
            <person name="Flicek P."/>
            <person name="Searle S."/>
            <person name="Wang J."/>
            <person name="Kuratani S."/>
            <person name="Yin Y."/>
            <person name="Aken B."/>
            <person name="Zhang G."/>
            <person name="Irie N."/>
        </authorList>
    </citation>
    <scope>NUCLEOTIDE SEQUENCE [LARGE SCALE GENOMIC DNA]</scope>
</reference>
<name>M7BJB8_CHEMY</name>
<feature type="region of interest" description="Disordered" evidence="1">
    <location>
        <begin position="71"/>
        <end position="97"/>
    </location>
</feature>
<evidence type="ECO:0000256" key="1">
    <source>
        <dbReference type="SAM" id="MobiDB-lite"/>
    </source>
</evidence>
<organism evidence="2 3">
    <name type="scientific">Chelonia mydas</name>
    <name type="common">Green sea-turtle</name>
    <name type="synonym">Chelonia agassizi</name>
    <dbReference type="NCBI Taxonomy" id="8469"/>
    <lineage>
        <taxon>Eukaryota</taxon>
        <taxon>Metazoa</taxon>
        <taxon>Chordata</taxon>
        <taxon>Craniata</taxon>
        <taxon>Vertebrata</taxon>
        <taxon>Euteleostomi</taxon>
        <taxon>Archelosauria</taxon>
        <taxon>Testudinata</taxon>
        <taxon>Testudines</taxon>
        <taxon>Cryptodira</taxon>
        <taxon>Durocryptodira</taxon>
        <taxon>Americhelydia</taxon>
        <taxon>Chelonioidea</taxon>
        <taxon>Cheloniidae</taxon>
        <taxon>Chelonia</taxon>
    </lineage>
</organism>
<dbReference type="EMBL" id="KB522694">
    <property type="protein sequence ID" value="EMP37284.1"/>
    <property type="molecule type" value="Genomic_DNA"/>
</dbReference>
<accession>M7BJB8</accession>
<dbReference type="Proteomes" id="UP000031443">
    <property type="component" value="Unassembled WGS sequence"/>
</dbReference>
<gene>
    <name evidence="2" type="ORF">UY3_05521</name>
</gene>
<protein>
    <submittedName>
        <fullName evidence="2">Uncharacterized protein</fullName>
    </submittedName>
</protein>
<dbReference type="AlphaFoldDB" id="M7BJB8"/>
<feature type="region of interest" description="Disordered" evidence="1">
    <location>
        <begin position="12"/>
        <end position="37"/>
    </location>
</feature>
<proteinExistence type="predicted"/>